<dbReference type="PROSITE" id="PS50977">
    <property type="entry name" value="HTH_TETR_2"/>
    <property type="match status" value="1"/>
</dbReference>
<dbReference type="EMBL" id="LN831776">
    <property type="protein sequence ID" value="CQR54641.1"/>
    <property type="molecule type" value="Genomic_DNA"/>
</dbReference>
<dbReference type="InterPro" id="IPR050624">
    <property type="entry name" value="HTH-type_Tx_Regulator"/>
</dbReference>
<dbReference type="PANTHER" id="PTHR43479:SF7">
    <property type="entry name" value="TETR-FAMILY TRANSCRIPTIONAL REGULATOR"/>
    <property type="match status" value="1"/>
</dbReference>
<name>A0A0E4H8M1_9BACL</name>
<sequence>MENITKTDRRIIRTKQSITKSFLELFSEKDLEQITINEIAERANVNRGTVYLHYSDKYDLLDKCIEDHINELISLCKKQEANPVSQGMVYNSKPVFDYIRDHFPFFSAMFSNQRASLFRDRLLHFISASLMDKMEGPDNGHVIDNELNAQFLASAFIGIVEWWIRHQMPHSTDFMADQVRKLFKKNQIYPNVMKRS</sequence>
<accession>A0A0E4H8M1</accession>
<evidence type="ECO:0000259" key="3">
    <source>
        <dbReference type="PROSITE" id="PS50977"/>
    </source>
</evidence>
<protein>
    <submittedName>
        <fullName evidence="4">TetR family transcriptional regulator</fullName>
    </submittedName>
</protein>
<dbReference type="Pfam" id="PF14278">
    <property type="entry name" value="TetR_C_8"/>
    <property type="match status" value="1"/>
</dbReference>
<dbReference type="GO" id="GO:0003677">
    <property type="term" value="F:DNA binding"/>
    <property type="evidence" value="ECO:0007669"/>
    <property type="project" value="UniProtKB-UniRule"/>
</dbReference>
<organism evidence="4 5">
    <name type="scientific">Paenibacillus riograndensis SBR5</name>
    <dbReference type="NCBI Taxonomy" id="1073571"/>
    <lineage>
        <taxon>Bacteria</taxon>
        <taxon>Bacillati</taxon>
        <taxon>Bacillota</taxon>
        <taxon>Bacilli</taxon>
        <taxon>Bacillales</taxon>
        <taxon>Paenibacillaceae</taxon>
        <taxon>Paenibacillus</taxon>
        <taxon>Paenibacillus sonchi group</taxon>
    </lineage>
</organism>
<dbReference type="HOGENOM" id="CLU_087539_0_1_9"/>
<dbReference type="PANTHER" id="PTHR43479">
    <property type="entry name" value="ACREF/ENVCD OPERON REPRESSOR-RELATED"/>
    <property type="match status" value="1"/>
</dbReference>
<dbReference type="InterPro" id="IPR001647">
    <property type="entry name" value="HTH_TetR"/>
</dbReference>
<dbReference type="KEGG" id="pri:PRIO_2232"/>
<evidence type="ECO:0000313" key="5">
    <source>
        <dbReference type="Proteomes" id="UP000033163"/>
    </source>
</evidence>
<keyword evidence="1 2" id="KW-0238">DNA-binding</keyword>
<dbReference type="Gene3D" id="1.10.357.10">
    <property type="entry name" value="Tetracycline Repressor, domain 2"/>
    <property type="match status" value="1"/>
</dbReference>
<dbReference type="Proteomes" id="UP000033163">
    <property type="component" value="Chromosome I"/>
</dbReference>
<dbReference type="AlphaFoldDB" id="A0A0E4H8M1"/>
<gene>
    <name evidence="4" type="ORF">PRIO_2232</name>
</gene>
<reference evidence="5" key="1">
    <citation type="submission" date="2015-03" db="EMBL/GenBank/DDBJ databases">
        <authorList>
            <person name="Wibberg D."/>
        </authorList>
    </citation>
    <scope>NUCLEOTIDE SEQUENCE [LARGE SCALE GENOMIC DNA]</scope>
</reference>
<feature type="DNA-binding region" description="H-T-H motif" evidence="2">
    <location>
        <begin position="35"/>
        <end position="54"/>
    </location>
</feature>
<dbReference type="SUPFAM" id="SSF46689">
    <property type="entry name" value="Homeodomain-like"/>
    <property type="match status" value="1"/>
</dbReference>
<dbReference type="RefSeq" id="WP_039788310.1">
    <property type="nucleotide sequence ID" value="NZ_LN831776.1"/>
</dbReference>
<dbReference type="PRINTS" id="PR00455">
    <property type="entry name" value="HTHTETR"/>
</dbReference>
<dbReference type="PATRIC" id="fig|1073571.4.peg.2367"/>
<evidence type="ECO:0000256" key="1">
    <source>
        <dbReference type="ARBA" id="ARBA00023125"/>
    </source>
</evidence>
<dbReference type="InterPro" id="IPR039532">
    <property type="entry name" value="TetR_C_Firmicutes"/>
</dbReference>
<proteinExistence type="predicted"/>
<feature type="domain" description="HTH tetR-type" evidence="3">
    <location>
        <begin position="12"/>
        <end position="72"/>
    </location>
</feature>
<evidence type="ECO:0000313" key="4">
    <source>
        <dbReference type="EMBL" id="CQR54641.1"/>
    </source>
</evidence>
<dbReference type="InterPro" id="IPR009057">
    <property type="entry name" value="Homeodomain-like_sf"/>
</dbReference>
<dbReference type="Pfam" id="PF00440">
    <property type="entry name" value="TetR_N"/>
    <property type="match status" value="1"/>
</dbReference>
<evidence type="ECO:0000256" key="2">
    <source>
        <dbReference type="PROSITE-ProRule" id="PRU00335"/>
    </source>
</evidence>